<gene>
    <name evidence="5" type="ORF">ABVK25_000829</name>
</gene>
<feature type="compositionally biased region" description="Polar residues" evidence="4">
    <location>
        <begin position="94"/>
        <end position="110"/>
    </location>
</feature>
<evidence type="ECO:0000313" key="6">
    <source>
        <dbReference type="Proteomes" id="UP001590951"/>
    </source>
</evidence>
<dbReference type="EMBL" id="JBHFEH010000001">
    <property type="protein sequence ID" value="KAL2059536.1"/>
    <property type="molecule type" value="Genomic_DNA"/>
</dbReference>
<keyword evidence="2" id="KW-0689">Ribosomal protein</keyword>
<dbReference type="InterPro" id="IPR052837">
    <property type="entry name" value="Mitoribosomal_bS21"/>
</dbReference>
<dbReference type="InterPro" id="IPR001911">
    <property type="entry name" value="Ribosomal_bS21"/>
</dbReference>
<name>A0ABR4BR46_9LECA</name>
<evidence type="ECO:0000256" key="3">
    <source>
        <dbReference type="ARBA" id="ARBA00023274"/>
    </source>
</evidence>
<evidence type="ECO:0000256" key="1">
    <source>
        <dbReference type="ARBA" id="ARBA00006640"/>
    </source>
</evidence>
<comment type="caution">
    <text evidence="5">The sequence shown here is derived from an EMBL/GenBank/DDBJ whole genome shotgun (WGS) entry which is preliminary data.</text>
</comment>
<keyword evidence="6" id="KW-1185">Reference proteome</keyword>
<protein>
    <recommendedName>
        <fullName evidence="7">Ribosomal protein S21</fullName>
    </recommendedName>
</protein>
<dbReference type="PANTHER" id="PTHR41237:SF1">
    <property type="entry name" value="SMALL RIBOSOMAL SUBUNIT PROTEIN BS21M"/>
    <property type="match status" value="1"/>
</dbReference>
<accession>A0ABR4BR46</accession>
<evidence type="ECO:0008006" key="7">
    <source>
        <dbReference type="Google" id="ProtNLM"/>
    </source>
</evidence>
<comment type="similarity">
    <text evidence="1">Belongs to the bacterial ribosomal protein bS21 family.</text>
</comment>
<dbReference type="Pfam" id="PF01165">
    <property type="entry name" value="Ribosomal_S21"/>
    <property type="match status" value="1"/>
</dbReference>
<dbReference type="PANTHER" id="PTHR41237">
    <property type="entry name" value="37S RIBOSOMAL PROTEIN MRP21, MITOCHONDRIAL"/>
    <property type="match status" value="1"/>
</dbReference>
<sequence>MKIHRAEVIDPNRKSVTGMELRRLGDPLLRSQASPLLSFLAPSVPQSWWSIAALGAAGRFQINSPRHPRSGFHTTAHQCAEIPSNTADLEEPSKTSPTTQTGPSFSQRINSNPVIADLLDKTLESLPNPAKPKVSDRPANTSFEITKRAYDNMSSRDRGARIPGSISGTMNLPPMPATSNPSQDVVADVNRPSQWARHAKRTIRSRPSIGRTIEVNQEKGGDFGRALRSLEILCNVNRVRQDLMRQRFHERPGLKKKRLKSERWRKLFRDSFRATVGRVQEMRRKGW</sequence>
<dbReference type="Proteomes" id="UP001590951">
    <property type="component" value="Unassembled WGS sequence"/>
</dbReference>
<organism evidence="5 6">
    <name type="scientific">Lepraria finkii</name>
    <dbReference type="NCBI Taxonomy" id="1340010"/>
    <lineage>
        <taxon>Eukaryota</taxon>
        <taxon>Fungi</taxon>
        <taxon>Dikarya</taxon>
        <taxon>Ascomycota</taxon>
        <taxon>Pezizomycotina</taxon>
        <taxon>Lecanoromycetes</taxon>
        <taxon>OSLEUM clade</taxon>
        <taxon>Lecanoromycetidae</taxon>
        <taxon>Lecanorales</taxon>
        <taxon>Lecanorineae</taxon>
        <taxon>Stereocaulaceae</taxon>
        <taxon>Lepraria</taxon>
    </lineage>
</organism>
<evidence type="ECO:0000256" key="2">
    <source>
        <dbReference type="ARBA" id="ARBA00022980"/>
    </source>
</evidence>
<reference evidence="5 6" key="1">
    <citation type="submission" date="2024-09" db="EMBL/GenBank/DDBJ databases">
        <title>Rethinking Asexuality: The Enigmatic Case of Functional Sexual Genes in Lepraria (Stereocaulaceae).</title>
        <authorList>
            <person name="Doellman M."/>
            <person name="Sun Y."/>
            <person name="Barcenas-Pena A."/>
            <person name="Lumbsch H.T."/>
            <person name="Grewe F."/>
        </authorList>
    </citation>
    <scope>NUCLEOTIDE SEQUENCE [LARGE SCALE GENOMIC DNA]</scope>
    <source>
        <strain evidence="5 6">Grewe 0041</strain>
    </source>
</reference>
<keyword evidence="3" id="KW-0687">Ribonucleoprotein</keyword>
<feature type="region of interest" description="Disordered" evidence="4">
    <location>
        <begin position="84"/>
        <end position="110"/>
    </location>
</feature>
<evidence type="ECO:0000256" key="4">
    <source>
        <dbReference type="SAM" id="MobiDB-lite"/>
    </source>
</evidence>
<proteinExistence type="inferred from homology"/>
<evidence type="ECO:0000313" key="5">
    <source>
        <dbReference type="EMBL" id="KAL2059536.1"/>
    </source>
</evidence>